<evidence type="ECO:0000256" key="1">
    <source>
        <dbReference type="SAM" id="SignalP"/>
    </source>
</evidence>
<keyword evidence="3" id="KW-1185">Reference proteome</keyword>
<dbReference type="EMBL" id="JADNRY010000109">
    <property type="protein sequence ID" value="KAF9065099.1"/>
    <property type="molecule type" value="Genomic_DNA"/>
</dbReference>
<dbReference type="Proteomes" id="UP000772434">
    <property type="component" value="Unassembled WGS sequence"/>
</dbReference>
<proteinExistence type="predicted"/>
<name>A0A9P5PG85_9AGAR</name>
<evidence type="ECO:0000313" key="3">
    <source>
        <dbReference type="Proteomes" id="UP000772434"/>
    </source>
</evidence>
<protein>
    <submittedName>
        <fullName evidence="2">Uncharacterized protein</fullName>
    </submittedName>
</protein>
<gene>
    <name evidence="2" type="ORF">BDP27DRAFT_81117</name>
</gene>
<dbReference type="AlphaFoldDB" id="A0A9P5PG85"/>
<organism evidence="2 3">
    <name type="scientific">Rhodocollybia butyracea</name>
    <dbReference type="NCBI Taxonomy" id="206335"/>
    <lineage>
        <taxon>Eukaryota</taxon>
        <taxon>Fungi</taxon>
        <taxon>Dikarya</taxon>
        <taxon>Basidiomycota</taxon>
        <taxon>Agaricomycotina</taxon>
        <taxon>Agaricomycetes</taxon>
        <taxon>Agaricomycetidae</taxon>
        <taxon>Agaricales</taxon>
        <taxon>Marasmiineae</taxon>
        <taxon>Omphalotaceae</taxon>
        <taxon>Rhodocollybia</taxon>
    </lineage>
</organism>
<sequence length="208" mass="23326">MLITHHWLGFILAVLISSTFAAPMPEPFIPVEYKVRVLHADGNPVDEVQDSLRKRIDIVIREMAKTLRETVNRITPLNSLSYVEHDTEAIAYYELIGGTRCLPNCYGFVITTAKTKSDRLPPMLLGAIISPNSYPDPEYQYIPPRLSKNPKALEMLEDKTSEFRDNFGPLKEWKSAATVLISFIEVEAAKEEAVKEAAEGLLGLYAST</sequence>
<evidence type="ECO:0000313" key="2">
    <source>
        <dbReference type="EMBL" id="KAF9065099.1"/>
    </source>
</evidence>
<reference evidence="2" key="1">
    <citation type="submission" date="2020-11" db="EMBL/GenBank/DDBJ databases">
        <authorList>
            <consortium name="DOE Joint Genome Institute"/>
            <person name="Ahrendt S."/>
            <person name="Riley R."/>
            <person name="Andreopoulos W."/>
            <person name="Labutti K."/>
            <person name="Pangilinan J."/>
            <person name="Ruiz-Duenas F.J."/>
            <person name="Barrasa J.M."/>
            <person name="Sanchez-Garcia M."/>
            <person name="Camarero S."/>
            <person name="Miyauchi S."/>
            <person name="Serrano A."/>
            <person name="Linde D."/>
            <person name="Babiker R."/>
            <person name="Drula E."/>
            <person name="Ayuso-Fernandez I."/>
            <person name="Pacheco R."/>
            <person name="Padilla G."/>
            <person name="Ferreira P."/>
            <person name="Barriuso J."/>
            <person name="Kellner H."/>
            <person name="Castanera R."/>
            <person name="Alfaro M."/>
            <person name="Ramirez L."/>
            <person name="Pisabarro A.G."/>
            <person name="Kuo A."/>
            <person name="Tritt A."/>
            <person name="Lipzen A."/>
            <person name="He G."/>
            <person name="Yan M."/>
            <person name="Ng V."/>
            <person name="Cullen D."/>
            <person name="Martin F."/>
            <person name="Rosso M.-N."/>
            <person name="Henrissat B."/>
            <person name="Hibbett D."/>
            <person name="Martinez A.T."/>
            <person name="Grigoriev I.V."/>
        </authorList>
    </citation>
    <scope>NUCLEOTIDE SEQUENCE</scope>
    <source>
        <strain evidence="2">AH 40177</strain>
    </source>
</reference>
<feature type="signal peptide" evidence="1">
    <location>
        <begin position="1"/>
        <end position="21"/>
    </location>
</feature>
<comment type="caution">
    <text evidence="2">The sequence shown here is derived from an EMBL/GenBank/DDBJ whole genome shotgun (WGS) entry which is preliminary data.</text>
</comment>
<accession>A0A9P5PG85</accession>
<feature type="chain" id="PRO_5040458017" evidence="1">
    <location>
        <begin position="22"/>
        <end position="208"/>
    </location>
</feature>
<keyword evidence="1" id="KW-0732">Signal</keyword>